<evidence type="ECO:0000313" key="2">
    <source>
        <dbReference type="EMBL" id="CAA9333963.1"/>
    </source>
</evidence>
<protein>
    <submittedName>
        <fullName evidence="2">CTP synthase</fullName>
        <ecNumber evidence="2">6.3.4.2</ecNumber>
    </submittedName>
</protein>
<feature type="compositionally biased region" description="Gly residues" evidence="1">
    <location>
        <begin position="290"/>
        <end position="299"/>
    </location>
</feature>
<feature type="compositionally biased region" description="Basic residues" evidence="1">
    <location>
        <begin position="160"/>
        <end position="169"/>
    </location>
</feature>
<feature type="compositionally biased region" description="Basic residues" evidence="1">
    <location>
        <begin position="234"/>
        <end position="244"/>
    </location>
</feature>
<feature type="compositionally biased region" description="Basic and acidic residues" evidence="1">
    <location>
        <begin position="63"/>
        <end position="77"/>
    </location>
</feature>
<feature type="non-terminal residue" evidence="2">
    <location>
        <position position="1"/>
    </location>
</feature>
<feature type="non-terminal residue" evidence="2">
    <location>
        <position position="407"/>
    </location>
</feature>
<dbReference type="GO" id="GO:0003883">
    <property type="term" value="F:CTP synthase activity"/>
    <property type="evidence" value="ECO:0007669"/>
    <property type="project" value="UniProtKB-EC"/>
</dbReference>
<reference evidence="2" key="1">
    <citation type="submission" date="2020-02" db="EMBL/GenBank/DDBJ databases">
        <authorList>
            <person name="Meier V. D."/>
        </authorList>
    </citation>
    <scope>NUCLEOTIDE SEQUENCE</scope>
    <source>
        <strain evidence="2">AVDCRST_MAG34</strain>
    </source>
</reference>
<feature type="compositionally biased region" description="Basic residues" evidence="1">
    <location>
        <begin position="270"/>
        <end position="283"/>
    </location>
</feature>
<dbReference type="EMBL" id="CADCUI010000010">
    <property type="protein sequence ID" value="CAA9333963.1"/>
    <property type="molecule type" value="Genomic_DNA"/>
</dbReference>
<gene>
    <name evidence="2" type="ORF">AVDCRST_MAG34-435</name>
</gene>
<dbReference type="AlphaFoldDB" id="A0A6J4LNS1"/>
<feature type="compositionally biased region" description="Basic and acidic residues" evidence="1">
    <location>
        <begin position="398"/>
        <end position="407"/>
    </location>
</feature>
<feature type="compositionally biased region" description="Basic residues" evidence="1">
    <location>
        <begin position="78"/>
        <end position="88"/>
    </location>
</feature>
<keyword evidence="2" id="KW-0436">Ligase</keyword>
<feature type="compositionally biased region" description="Basic residues" evidence="1">
    <location>
        <begin position="331"/>
        <end position="348"/>
    </location>
</feature>
<evidence type="ECO:0000256" key="1">
    <source>
        <dbReference type="SAM" id="MobiDB-lite"/>
    </source>
</evidence>
<feature type="region of interest" description="Disordered" evidence="1">
    <location>
        <begin position="28"/>
        <end position="407"/>
    </location>
</feature>
<organism evidence="2">
    <name type="scientific">uncultured Nocardioidaceae bacterium</name>
    <dbReference type="NCBI Taxonomy" id="253824"/>
    <lineage>
        <taxon>Bacteria</taxon>
        <taxon>Bacillati</taxon>
        <taxon>Actinomycetota</taxon>
        <taxon>Actinomycetes</taxon>
        <taxon>Propionibacteriales</taxon>
        <taxon>Nocardioidaceae</taxon>
        <taxon>environmental samples</taxon>
    </lineage>
</organism>
<dbReference type="EC" id="6.3.4.2" evidence="2"/>
<feature type="compositionally biased region" description="Basic and acidic residues" evidence="1">
    <location>
        <begin position="380"/>
        <end position="391"/>
    </location>
</feature>
<sequence length="407" mass="44176">VPRGGPPGPARRRPGQLLLPARVAGALHRPLRGAEDQADAALGGRPAIDRHPARRHRVPGRPADPRQRQAQDLPDVRRGHRGGGRGRRRPVDLRHPEGAPPRGARRLRRTPPGPAVPRRRLDPLGRPVAPGAPPVGAGHGRAGGQVHRPPRRLPVGGRGAARRRVRPRGQGRDPLGALRRVRDARGRRPAFVRRRRDADPRRVRGAGDRRQDRRPPLRAHPRDPLARAVPRAAVHGHRVRPRRPRPGEGGLHGVRLRLPGAGDRDDGRAARVRGGRRRPRRHDAARPLPGGAGPGQRGGRGVRRDPDRGASPAPLRGQQRLPGPAGGGRHGVLRHRPGQRARRVRRAAPRGAPLLRRHPGPPRAAVAADPGTPAVRGAGGRRDRPPEGARDPHRRGRAPVDRRCLVV</sequence>
<feature type="compositionally biased region" description="Basic and acidic residues" evidence="1">
    <location>
        <begin position="196"/>
        <end position="225"/>
    </location>
</feature>
<name>A0A6J4LNS1_9ACTN</name>
<accession>A0A6J4LNS1</accession>
<proteinExistence type="predicted"/>